<reference evidence="3" key="1">
    <citation type="journal article" date="2019" name="Curr. Biol.">
        <title>Genome Sequence of Striga asiatica Provides Insight into the Evolution of Plant Parasitism.</title>
        <authorList>
            <person name="Yoshida S."/>
            <person name="Kim S."/>
            <person name="Wafula E.K."/>
            <person name="Tanskanen J."/>
            <person name="Kim Y.M."/>
            <person name="Honaas L."/>
            <person name="Yang Z."/>
            <person name="Spallek T."/>
            <person name="Conn C.E."/>
            <person name="Ichihashi Y."/>
            <person name="Cheong K."/>
            <person name="Cui S."/>
            <person name="Der J.P."/>
            <person name="Gundlach H."/>
            <person name="Jiao Y."/>
            <person name="Hori C."/>
            <person name="Ishida J.K."/>
            <person name="Kasahara H."/>
            <person name="Kiba T."/>
            <person name="Kim M.S."/>
            <person name="Koo N."/>
            <person name="Laohavisit A."/>
            <person name="Lee Y.H."/>
            <person name="Lumba S."/>
            <person name="McCourt P."/>
            <person name="Mortimer J.C."/>
            <person name="Mutuku J.M."/>
            <person name="Nomura T."/>
            <person name="Sasaki-Sekimoto Y."/>
            <person name="Seto Y."/>
            <person name="Wang Y."/>
            <person name="Wakatake T."/>
            <person name="Sakakibara H."/>
            <person name="Demura T."/>
            <person name="Yamaguchi S."/>
            <person name="Yoneyama K."/>
            <person name="Manabe R.I."/>
            <person name="Nelson D.C."/>
            <person name="Schulman A.H."/>
            <person name="Timko M.P."/>
            <person name="dePamphilis C.W."/>
            <person name="Choi D."/>
            <person name="Shirasu K."/>
        </authorList>
    </citation>
    <scope>NUCLEOTIDE SEQUENCE [LARGE SCALE GENOMIC DNA]</scope>
    <source>
        <strain evidence="3">cv. UVA1</strain>
    </source>
</reference>
<evidence type="ECO:0000313" key="2">
    <source>
        <dbReference type="EMBL" id="GER55823.1"/>
    </source>
</evidence>
<organism evidence="2 3">
    <name type="scientific">Striga asiatica</name>
    <name type="common">Asiatic witchweed</name>
    <name type="synonym">Buchnera asiatica</name>
    <dbReference type="NCBI Taxonomy" id="4170"/>
    <lineage>
        <taxon>Eukaryota</taxon>
        <taxon>Viridiplantae</taxon>
        <taxon>Streptophyta</taxon>
        <taxon>Embryophyta</taxon>
        <taxon>Tracheophyta</taxon>
        <taxon>Spermatophyta</taxon>
        <taxon>Magnoliopsida</taxon>
        <taxon>eudicotyledons</taxon>
        <taxon>Gunneridae</taxon>
        <taxon>Pentapetalae</taxon>
        <taxon>asterids</taxon>
        <taxon>lamiids</taxon>
        <taxon>Lamiales</taxon>
        <taxon>Orobanchaceae</taxon>
        <taxon>Buchnereae</taxon>
        <taxon>Striga</taxon>
    </lineage>
</organism>
<accession>A0A5A7RF61</accession>
<protein>
    <submittedName>
        <fullName evidence="2">Pentatricopeptide repeat-containing protein</fullName>
    </submittedName>
</protein>
<dbReference type="InterPro" id="IPR011990">
    <property type="entry name" value="TPR-like_helical_dom_sf"/>
</dbReference>
<gene>
    <name evidence="2" type="ORF">STAS_33514</name>
</gene>
<evidence type="ECO:0000256" key="1">
    <source>
        <dbReference type="ARBA" id="ARBA00022737"/>
    </source>
</evidence>
<keyword evidence="3" id="KW-1185">Reference proteome</keyword>
<name>A0A5A7RF61_STRAF</name>
<dbReference type="EMBL" id="BKCP01012181">
    <property type="protein sequence ID" value="GER55823.1"/>
    <property type="molecule type" value="Genomic_DNA"/>
</dbReference>
<dbReference type="Pfam" id="PF01535">
    <property type="entry name" value="PPR"/>
    <property type="match status" value="2"/>
</dbReference>
<evidence type="ECO:0000313" key="3">
    <source>
        <dbReference type="Proteomes" id="UP000325081"/>
    </source>
</evidence>
<dbReference type="Proteomes" id="UP000325081">
    <property type="component" value="Unassembled WGS sequence"/>
</dbReference>
<proteinExistence type="predicted"/>
<dbReference type="InterPro" id="IPR002885">
    <property type="entry name" value="PPR_rpt"/>
</dbReference>
<dbReference type="AlphaFoldDB" id="A0A5A7RF61"/>
<sequence length="118" mass="13036">MLDRGVADLARPGSWQKMGLFMNVALIYGSCNSEDIEGADCCFVGKIDSCLELWELMRSKNSRNTFSFNIMMKGFLDNGRVDENALGESDVLGDAYAYSSMIYGAFITGLIDASIFEE</sequence>
<dbReference type="Gene3D" id="1.25.40.10">
    <property type="entry name" value="Tetratricopeptide repeat domain"/>
    <property type="match status" value="1"/>
</dbReference>
<keyword evidence="1" id="KW-0677">Repeat</keyword>
<comment type="caution">
    <text evidence="2">The sequence shown here is derived from an EMBL/GenBank/DDBJ whole genome shotgun (WGS) entry which is preliminary data.</text>
</comment>